<dbReference type="PROSITE" id="PS50112">
    <property type="entry name" value="PAS"/>
    <property type="match status" value="1"/>
</dbReference>
<dbReference type="Proteomes" id="UP000515804">
    <property type="component" value="Chromosome"/>
</dbReference>
<dbReference type="SMART" id="SM00267">
    <property type="entry name" value="GGDEF"/>
    <property type="match status" value="1"/>
</dbReference>
<dbReference type="AlphaFoldDB" id="A0A7G9SP38"/>
<feature type="domain" description="Response regulatory" evidence="4">
    <location>
        <begin position="127"/>
        <end position="244"/>
    </location>
</feature>
<dbReference type="InterPro" id="IPR001633">
    <property type="entry name" value="EAL_dom"/>
</dbReference>
<feature type="modified residue" description="4-aspartylphosphate" evidence="3">
    <location>
        <position position="53"/>
    </location>
</feature>
<feature type="domain" description="EAL" evidence="6">
    <location>
        <begin position="768"/>
        <end position="1020"/>
    </location>
</feature>
<dbReference type="InterPro" id="IPR029787">
    <property type="entry name" value="Nucleotide_cyclase"/>
</dbReference>
<dbReference type="InterPro" id="IPR003018">
    <property type="entry name" value="GAF"/>
</dbReference>
<evidence type="ECO:0000313" key="9">
    <source>
        <dbReference type="Proteomes" id="UP000515804"/>
    </source>
</evidence>
<dbReference type="SMART" id="SM00065">
    <property type="entry name" value="GAF"/>
    <property type="match status" value="1"/>
</dbReference>
<dbReference type="InterPro" id="IPR035919">
    <property type="entry name" value="EAL_sf"/>
</dbReference>
<dbReference type="PANTHER" id="PTHR44757">
    <property type="entry name" value="DIGUANYLATE CYCLASE DGCP"/>
    <property type="match status" value="1"/>
</dbReference>
<protein>
    <submittedName>
        <fullName evidence="8">EAL domain-containing protein</fullName>
    </submittedName>
</protein>
<dbReference type="SMART" id="SM00052">
    <property type="entry name" value="EAL"/>
    <property type="match status" value="1"/>
</dbReference>
<dbReference type="CDD" id="cd01949">
    <property type="entry name" value="GGDEF"/>
    <property type="match status" value="1"/>
</dbReference>
<dbReference type="InterPro" id="IPR001789">
    <property type="entry name" value="Sig_transdc_resp-reg_receiver"/>
</dbReference>
<dbReference type="InterPro" id="IPR035965">
    <property type="entry name" value="PAS-like_dom_sf"/>
</dbReference>
<keyword evidence="3" id="KW-0597">Phosphoprotein</keyword>
<name>A0A7G9SP38_9GAMM</name>
<dbReference type="PROSITE" id="PS50887">
    <property type="entry name" value="GGDEF"/>
    <property type="match status" value="1"/>
</dbReference>
<dbReference type="Gene3D" id="3.30.450.40">
    <property type="match status" value="1"/>
</dbReference>
<dbReference type="SUPFAM" id="SSF55785">
    <property type="entry name" value="PYP-like sensor domain (PAS domain)"/>
    <property type="match status" value="1"/>
</dbReference>
<reference evidence="8 9" key="1">
    <citation type="submission" date="2020-08" db="EMBL/GenBank/DDBJ databases">
        <title>Genome sequence of Thermomonas carbonis KCTC 42013T.</title>
        <authorList>
            <person name="Hyun D.-W."/>
            <person name="Bae J.-W."/>
        </authorList>
    </citation>
    <scope>NUCLEOTIDE SEQUENCE [LARGE SCALE GENOMIC DNA]</scope>
    <source>
        <strain evidence="8 9">KCTC 42013</strain>
    </source>
</reference>
<dbReference type="KEGG" id="tcn:H9L16_13230"/>
<dbReference type="Pfam" id="PF00990">
    <property type="entry name" value="GGDEF"/>
    <property type="match status" value="1"/>
</dbReference>
<evidence type="ECO:0000259" key="6">
    <source>
        <dbReference type="PROSITE" id="PS50883"/>
    </source>
</evidence>
<keyword evidence="2" id="KW-0418">Kinase</keyword>
<organism evidence="8 9">
    <name type="scientific">Thermomonas carbonis</name>
    <dbReference type="NCBI Taxonomy" id="1463158"/>
    <lineage>
        <taxon>Bacteria</taxon>
        <taxon>Pseudomonadati</taxon>
        <taxon>Pseudomonadota</taxon>
        <taxon>Gammaproteobacteria</taxon>
        <taxon>Lysobacterales</taxon>
        <taxon>Lysobacteraceae</taxon>
        <taxon>Thermomonas</taxon>
    </lineage>
</organism>
<dbReference type="InterPro" id="IPR011006">
    <property type="entry name" value="CheY-like_superfamily"/>
</dbReference>
<dbReference type="Pfam" id="PF00563">
    <property type="entry name" value="EAL"/>
    <property type="match status" value="1"/>
</dbReference>
<evidence type="ECO:0000256" key="3">
    <source>
        <dbReference type="PROSITE-ProRule" id="PRU00169"/>
    </source>
</evidence>
<dbReference type="GO" id="GO:0000160">
    <property type="term" value="P:phosphorelay signal transduction system"/>
    <property type="evidence" value="ECO:0007669"/>
    <property type="project" value="InterPro"/>
</dbReference>
<evidence type="ECO:0000256" key="2">
    <source>
        <dbReference type="ARBA" id="ARBA00022777"/>
    </source>
</evidence>
<dbReference type="CDD" id="cd00130">
    <property type="entry name" value="PAS"/>
    <property type="match status" value="1"/>
</dbReference>
<feature type="domain" description="Response regulatory" evidence="4">
    <location>
        <begin position="4"/>
        <end position="120"/>
    </location>
</feature>
<dbReference type="EMBL" id="CP060719">
    <property type="protein sequence ID" value="QNN69613.1"/>
    <property type="molecule type" value="Genomic_DNA"/>
</dbReference>
<dbReference type="Pfam" id="PF00072">
    <property type="entry name" value="Response_reg"/>
    <property type="match status" value="2"/>
</dbReference>
<dbReference type="RefSeq" id="WP_187552131.1">
    <property type="nucleotide sequence ID" value="NZ_BMZL01000001.1"/>
</dbReference>
<evidence type="ECO:0000259" key="4">
    <source>
        <dbReference type="PROSITE" id="PS50110"/>
    </source>
</evidence>
<dbReference type="InterPro" id="IPR052155">
    <property type="entry name" value="Biofilm_reg_signaling"/>
</dbReference>
<evidence type="ECO:0000259" key="5">
    <source>
        <dbReference type="PROSITE" id="PS50112"/>
    </source>
</evidence>
<proteinExistence type="predicted"/>
<dbReference type="PANTHER" id="PTHR44757:SF2">
    <property type="entry name" value="BIOFILM ARCHITECTURE MAINTENANCE PROTEIN MBAA"/>
    <property type="match status" value="1"/>
</dbReference>
<dbReference type="Gene3D" id="3.20.20.450">
    <property type="entry name" value="EAL domain"/>
    <property type="match status" value="1"/>
</dbReference>
<feature type="domain" description="PAS" evidence="5">
    <location>
        <begin position="290"/>
        <end position="347"/>
    </location>
</feature>
<evidence type="ECO:0000259" key="7">
    <source>
        <dbReference type="PROSITE" id="PS50887"/>
    </source>
</evidence>
<dbReference type="Pfam" id="PF00989">
    <property type="entry name" value="PAS"/>
    <property type="match status" value="1"/>
</dbReference>
<dbReference type="CDD" id="cd17548">
    <property type="entry name" value="REC_DivK-like"/>
    <property type="match status" value="1"/>
</dbReference>
<dbReference type="InterPro" id="IPR013767">
    <property type="entry name" value="PAS_fold"/>
</dbReference>
<dbReference type="Gene3D" id="3.30.450.20">
    <property type="entry name" value="PAS domain"/>
    <property type="match status" value="1"/>
</dbReference>
<sequence>MSRRILIVDDNPTNLRLAASVLSLEGHEVEQAADATEALACLAKALPDLVLMDIALPGMDGLTLTRLLKADPRLRYIPVVALTAFAMKGDEEKARDAGCIGYLTKPIDTRRFAGQVAAFLPPESFGTILIVDDNPTNLRLLRAQLEAEGVTVIEACHGEEALQRLASTEVCGVISDILMPRMDGYRLCLEIRRNPQFADLPLILYTSTYNSPADRTLARSAGADAYIAKPAPVHQLLGALREAKERIRPAPVSVAELEDPVLKQYSESLIRKLEEKSSQLGEAYAGLAQTEARLSGLVESALDAIIALDESQAIVLFNAAAERMFGCTREAAIGMQLETFIPPRYREDHRHQVGAFGGGDEAARTMGSRMVWAQRHDGVEFPVEASISRQGTSRGWLYTVFLRDITERYRTEQALARSETGLRRVNRVLSVRSGINALIVRAANRDELLQQSCRIAVDAGQFPKAWIGLLDDPAGGLVLTAGAGVGADEESLKDLQRQIDAPELMSGEWAQSIRDARPVVFNHMSADHPLLAAAMSAGTKSVALLPLANNGRTIGVMVLHAAEAGFFDEDEMKQLSEMARDIAYALENLGRSEQLRFLANYDALTGLPNRAQFSDYLTRALRGRNTTGEMLVVMLVDLERFRRVNETLGRDAGDALLREFGNRMHAHNETAARLGMDVFAVKLGGVDSASDIVHEFKRLRDACCGPPCVLAGESIRIGCRAGVAVFPTDGDHAETLLRNAEAALRRARTAGESLVFYAPELNARAADAMALESRLRRAIDQQEFVLYYQPKVTLADRRICGVEALMRWMEPGQGMVPPGQFIPVLEECGLIGEVGQWALKKALHDQSEWRNAGLHAPRVAVNVSPLQLRRPDFADDIVALVARSSSNELELEITESVIMDNVERNIDALGMVRAAGVSVAVDDFGTGYCSLSYIAKLPVTSLKIDRAFIVGMSSGPEGMAIVSSIIALAHALKLKVVAEGVETEEQARLLHLLRCDEAQGYLFCRPVPAETITALLQRDMPLPME</sequence>
<dbReference type="SUPFAM" id="SSF55073">
    <property type="entry name" value="Nucleotide cyclase"/>
    <property type="match status" value="1"/>
</dbReference>
<dbReference type="InterPro" id="IPR000160">
    <property type="entry name" value="GGDEF_dom"/>
</dbReference>
<dbReference type="SMART" id="SM00448">
    <property type="entry name" value="REC"/>
    <property type="match status" value="2"/>
</dbReference>
<dbReference type="InterPro" id="IPR029016">
    <property type="entry name" value="GAF-like_dom_sf"/>
</dbReference>
<dbReference type="Gene3D" id="3.40.50.2300">
    <property type="match status" value="2"/>
</dbReference>
<dbReference type="PROSITE" id="PS50883">
    <property type="entry name" value="EAL"/>
    <property type="match status" value="1"/>
</dbReference>
<evidence type="ECO:0000313" key="8">
    <source>
        <dbReference type="EMBL" id="QNN69613.1"/>
    </source>
</evidence>
<dbReference type="PROSITE" id="PS50110">
    <property type="entry name" value="RESPONSE_REGULATORY"/>
    <property type="match status" value="2"/>
</dbReference>
<dbReference type="GO" id="GO:0016301">
    <property type="term" value="F:kinase activity"/>
    <property type="evidence" value="ECO:0007669"/>
    <property type="project" value="UniProtKB-KW"/>
</dbReference>
<keyword evidence="9" id="KW-1185">Reference proteome</keyword>
<dbReference type="SUPFAM" id="SSF55781">
    <property type="entry name" value="GAF domain-like"/>
    <property type="match status" value="1"/>
</dbReference>
<dbReference type="NCBIfam" id="TIGR00229">
    <property type="entry name" value="sensory_box"/>
    <property type="match status" value="1"/>
</dbReference>
<dbReference type="Pfam" id="PF13185">
    <property type="entry name" value="GAF_2"/>
    <property type="match status" value="1"/>
</dbReference>
<dbReference type="NCBIfam" id="TIGR00254">
    <property type="entry name" value="GGDEF"/>
    <property type="match status" value="1"/>
</dbReference>
<feature type="domain" description="GGDEF" evidence="7">
    <location>
        <begin position="629"/>
        <end position="760"/>
    </location>
</feature>
<dbReference type="GO" id="GO:0006355">
    <property type="term" value="P:regulation of DNA-templated transcription"/>
    <property type="evidence" value="ECO:0007669"/>
    <property type="project" value="InterPro"/>
</dbReference>
<gene>
    <name evidence="8" type="ORF">H9L16_13230</name>
</gene>
<dbReference type="SMART" id="SM00091">
    <property type="entry name" value="PAS"/>
    <property type="match status" value="1"/>
</dbReference>
<dbReference type="CDD" id="cd01948">
    <property type="entry name" value="EAL"/>
    <property type="match status" value="1"/>
</dbReference>
<dbReference type="SUPFAM" id="SSF52172">
    <property type="entry name" value="CheY-like"/>
    <property type="match status" value="2"/>
</dbReference>
<evidence type="ECO:0000256" key="1">
    <source>
        <dbReference type="ARBA" id="ARBA00022679"/>
    </source>
</evidence>
<accession>A0A7G9SP38</accession>
<dbReference type="SUPFAM" id="SSF141868">
    <property type="entry name" value="EAL domain-like"/>
    <property type="match status" value="1"/>
</dbReference>
<feature type="modified residue" description="4-aspartylphosphate" evidence="3">
    <location>
        <position position="176"/>
    </location>
</feature>
<dbReference type="InterPro" id="IPR043128">
    <property type="entry name" value="Rev_trsase/Diguanyl_cyclase"/>
</dbReference>
<keyword evidence="1" id="KW-0808">Transferase</keyword>
<dbReference type="Gene3D" id="3.30.70.270">
    <property type="match status" value="1"/>
</dbReference>
<dbReference type="InterPro" id="IPR000014">
    <property type="entry name" value="PAS"/>
</dbReference>